<dbReference type="PANTHER" id="PTHR30525">
    <property type="entry name" value="1-DEOXY-D-XYLULOSE 5-PHOSPHATE REDUCTOISOMERASE"/>
    <property type="match status" value="1"/>
</dbReference>
<feature type="binding site" evidence="9">
    <location>
        <position position="152"/>
    </location>
    <ligand>
        <name>Mn(2+)</name>
        <dbReference type="ChEBI" id="CHEBI:29035"/>
    </ligand>
</feature>
<feature type="binding site" evidence="9">
    <location>
        <position position="126"/>
    </location>
    <ligand>
        <name>NADPH</name>
        <dbReference type="ChEBI" id="CHEBI:57783"/>
    </ligand>
</feature>
<feature type="binding site" evidence="9">
    <location>
        <position position="16"/>
    </location>
    <ligand>
        <name>NADPH</name>
        <dbReference type="ChEBI" id="CHEBI:57783"/>
    </ligand>
</feature>
<evidence type="ECO:0000256" key="2">
    <source>
        <dbReference type="ARBA" id="ARBA00006825"/>
    </source>
</evidence>
<dbReference type="InterPro" id="IPR026877">
    <property type="entry name" value="DXPR_C"/>
</dbReference>
<comment type="caution">
    <text evidence="13">The sequence shown here is derived from an EMBL/GenBank/DDBJ whole genome shotgun (WGS) entry which is preliminary data.</text>
</comment>
<feature type="binding site" evidence="9">
    <location>
        <position position="14"/>
    </location>
    <ligand>
        <name>NADPH</name>
        <dbReference type="ChEBI" id="CHEBI:57783"/>
    </ligand>
</feature>
<feature type="binding site" evidence="9">
    <location>
        <position position="154"/>
    </location>
    <ligand>
        <name>1-deoxy-D-xylulose 5-phosphate</name>
        <dbReference type="ChEBI" id="CHEBI:57792"/>
    </ligand>
</feature>
<proteinExistence type="inferred from homology"/>
<dbReference type="SUPFAM" id="SSF51735">
    <property type="entry name" value="NAD(P)-binding Rossmann-fold domains"/>
    <property type="match status" value="1"/>
</dbReference>
<feature type="binding site" evidence="9">
    <location>
        <position position="223"/>
    </location>
    <ligand>
        <name>1-deoxy-D-xylulose 5-phosphate</name>
        <dbReference type="ChEBI" id="CHEBI:57792"/>
    </ligand>
</feature>
<dbReference type="SUPFAM" id="SSF55347">
    <property type="entry name" value="Glyceraldehyde-3-phosphate dehydrogenase-like, C-terminal domain"/>
    <property type="match status" value="1"/>
</dbReference>
<evidence type="ECO:0000256" key="8">
    <source>
        <dbReference type="ARBA" id="ARBA00048543"/>
    </source>
</evidence>
<feature type="binding site" evidence="9">
    <location>
        <position position="17"/>
    </location>
    <ligand>
        <name>NADPH</name>
        <dbReference type="ChEBI" id="CHEBI:57783"/>
    </ligand>
</feature>
<dbReference type="Pfam" id="PF08436">
    <property type="entry name" value="DXP_redisom_C"/>
    <property type="match status" value="1"/>
</dbReference>
<feature type="binding site" evidence="9">
    <location>
        <position position="128"/>
    </location>
    <ligand>
        <name>NADPH</name>
        <dbReference type="ChEBI" id="CHEBI:57783"/>
    </ligand>
</feature>
<dbReference type="STRING" id="1895771.BGO89_10100"/>
<keyword evidence="7 9" id="KW-0414">Isoprene biosynthesis</keyword>
<feature type="binding site" evidence="9">
    <location>
        <position position="15"/>
    </location>
    <ligand>
        <name>NADPH</name>
        <dbReference type="ChEBI" id="CHEBI:57783"/>
    </ligand>
</feature>
<protein>
    <recommendedName>
        <fullName evidence="9">1-deoxy-D-xylulose 5-phosphate reductoisomerase</fullName>
        <shortName evidence="9">DXP reductoisomerase</shortName>
        <ecNumber evidence="9">1.1.1.267</ecNumber>
    </recommendedName>
    <alternativeName>
        <fullName evidence="9">1-deoxyxylulose-5-phosphate reductoisomerase</fullName>
    </alternativeName>
    <alternativeName>
        <fullName evidence="9">2-C-methyl-D-erythritol 4-phosphate synthase</fullName>
    </alternativeName>
</protein>
<dbReference type="NCBIfam" id="TIGR00243">
    <property type="entry name" value="Dxr"/>
    <property type="match status" value="1"/>
</dbReference>
<keyword evidence="9" id="KW-0460">Magnesium</keyword>
<keyword evidence="6 9" id="KW-0464">Manganese</keyword>
<keyword evidence="4 9" id="KW-0521">NADP</keyword>
<gene>
    <name evidence="9" type="primary">dxr</name>
    <name evidence="13" type="ORF">BGO89_10100</name>
</gene>
<dbReference type="EMBL" id="MKVH01000024">
    <property type="protein sequence ID" value="OJX56869.1"/>
    <property type="molecule type" value="Genomic_DNA"/>
</dbReference>
<accession>A0A1M3KXB1</accession>
<dbReference type="InterPro" id="IPR013512">
    <property type="entry name" value="DXP_reductoisomerase_N"/>
</dbReference>
<evidence type="ECO:0000313" key="14">
    <source>
        <dbReference type="Proteomes" id="UP000184233"/>
    </source>
</evidence>
<feature type="binding site" evidence="9">
    <location>
        <position position="178"/>
    </location>
    <ligand>
        <name>1-deoxy-D-xylulose 5-phosphate</name>
        <dbReference type="ChEBI" id="CHEBI:57792"/>
    </ligand>
</feature>
<comment type="caution">
    <text evidence="9">Lacks conserved residue(s) required for the propagation of feature annotation.</text>
</comment>
<evidence type="ECO:0000259" key="10">
    <source>
        <dbReference type="Pfam" id="PF02670"/>
    </source>
</evidence>
<dbReference type="UniPathway" id="UPA00056">
    <property type="reaction ID" value="UER00092"/>
</dbReference>
<reference evidence="13 14" key="1">
    <citation type="submission" date="2016-09" db="EMBL/GenBank/DDBJ databases">
        <title>Genome-resolved meta-omics ties microbial dynamics to process performance in biotechnology for thiocyanate degradation.</title>
        <authorList>
            <person name="Kantor R.S."/>
            <person name="Huddy R.J."/>
            <person name="Iyer R."/>
            <person name="Thomas B.C."/>
            <person name="Brown C.T."/>
            <person name="Anantharaman K."/>
            <person name="Tringe S."/>
            <person name="Hettich R.L."/>
            <person name="Harrison S.T."/>
            <person name="Banfield J.F."/>
        </authorList>
    </citation>
    <scope>NUCLEOTIDE SEQUENCE [LARGE SCALE GENOMIC DNA]</scope>
    <source>
        <strain evidence="13">59-99</strain>
    </source>
</reference>
<dbReference type="PIRSF" id="PIRSF006205">
    <property type="entry name" value="Dxp_reductismrs"/>
    <property type="match status" value="1"/>
</dbReference>
<comment type="pathway">
    <text evidence="1 9">Isoprenoid biosynthesis; isopentenyl diphosphate biosynthesis via DXP pathway; isopentenyl diphosphate from 1-deoxy-D-xylulose 5-phosphate: step 1/6.</text>
</comment>
<organism evidence="13 14">
    <name type="scientific">Candidatus Kapaibacterium thiocyanatum</name>
    <dbReference type="NCBI Taxonomy" id="1895771"/>
    <lineage>
        <taxon>Bacteria</taxon>
        <taxon>Pseudomonadati</taxon>
        <taxon>Candidatus Kapaibacteriota</taxon>
        <taxon>Candidatus Kapaibacteriia</taxon>
        <taxon>Candidatus Kapaibacteriales</taxon>
        <taxon>Candidatus Kapaibacteriaceae</taxon>
        <taxon>Candidatus Kapaibacterium</taxon>
    </lineage>
</organism>
<evidence type="ECO:0000313" key="13">
    <source>
        <dbReference type="EMBL" id="OJX56869.1"/>
    </source>
</evidence>
<evidence type="ECO:0000259" key="11">
    <source>
        <dbReference type="Pfam" id="PF08436"/>
    </source>
</evidence>
<dbReference type="GO" id="GO:0030604">
    <property type="term" value="F:1-deoxy-D-xylulose-5-phosphate reductoisomerase activity"/>
    <property type="evidence" value="ECO:0007669"/>
    <property type="project" value="UniProtKB-UniRule"/>
</dbReference>
<keyword evidence="5 9" id="KW-0560">Oxidoreductase</keyword>
<evidence type="ECO:0000256" key="5">
    <source>
        <dbReference type="ARBA" id="ARBA00023002"/>
    </source>
</evidence>
<feature type="binding site" evidence="9">
    <location>
        <position position="201"/>
    </location>
    <ligand>
        <name>1-deoxy-D-xylulose 5-phosphate</name>
        <dbReference type="ChEBI" id="CHEBI:57792"/>
    </ligand>
</feature>
<comment type="cofactor">
    <cofactor evidence="9">
        <name>Mg(2+)</name>
        <dbReference type="ChEBI" id="CHEBI:18420"/>
    </cofactor>
    <cofactor evidence="9">
        <name>Mn(2+)</name>
        <dbReference type="ChEBI" id="CHEBI:29035"/>
    </cofactor>
</comment>
<dbReference type="EC" id="1.1.1.267" evidence="9"/>
<evidence type="ECO:0000256" key="7">
    <source>
        <dbReference type="ARBA" id="ARBA00023229"/>
    </source>
</evidence>
<feature type="binding site" evidence="9">
    <location>
        <position position="219"/>
    </location>
    <ligand>
        <name>1-deoxy-D-xylulose 5-phosphate</name>
        <dbReference type="ChEBI" id="CHEBI:57792"/>
    </ligand>
</feature>
<dbReference type="GO" id="GO:0016853">
    <property type="term" value="F:isomerase activity"/>
    <property type="evidence" value="ECO:0007669"/>
    <property type="project" value="UniProtKB-KW"/>
</dbReference>
<dbReference type="HAMAP" id="MF_00183">
    <property type="entry name" value="DXP_reductoisom"/>
    <property type="match status" value="1"/>
</dbReference>
<feature type="binding site" evidence="9">
    <location>
        <position position="220"/>
    </location>
    <ligand>
        <name>1-deoxy-D-xylulose 5-phosphate</name>
        <dbReference type="ChEBI" id="CHEBI:57792"/>
    </ligand>
</feature>
<dbReference type="InterPro" id="IPR036291">
    <property type="entry name" value="NAD(P)-bd_dom_sf"/>
</dbReference>
<dbReference type="InterPro" id="IPR013644">
    <property type="entry name" value="DXP_reductoisomerase_C"/>
</dbReference>
<comment type="similarity">
    <text evidence="2 9">Belongs to the DXR family.</text>
</comment>
<evidence type="ECO:0000256" key="3">
    <source>
        <dbReference type="ARBA" id="ARBA00022723"/>
    </source>
</evidence>
<keyword evidence="13" id="KW-0413">Isomerase</keyword>
<feature type="domain" description="DXP reductoisomerase C-terminal" evidence="12">
    <location>
        <begin position="263"/>
        <end position="379"/>
    </location>
</feature>
<dbReference type="InterPro" id="IPR003821">
    <property type="entry name" value="DXP_reductoisomerase"/>
</dbReference>
<feature type="binding site" evidence="9">
    <location>
        <position position="154"/>
    </location>
    <ligand>
        <name>Mn(2+)</name>
        <dbReference type="ChEBI" id="CHEBI:29035"/>
    </ligand>
</feature>
<evidence type="ECO:0000256" key="9">
    <source>
        <dbReference type="HAMAP-Rule" id="MF_00183"/>
    </source>
</evidence>
<evidence type="ECO:0000259" key="12">
    <source>
        <dbReference type="Pfam" id="PF13288"/>
    </source>
</evidence>
<feature type="binding site" evidence="9">
    <location>
        <position position="223"/>
    </location>
    <ligand>
        <name>Mn(2+)</name>
        <dbReference type="ChEBI" id="CHEBI:29035"/>
    </ligand>
</feature>
<feature type="domain" description="1-deoxy-D-xylulose 5-phosphate reductoisomerase N-terminal" evidence="10">
    <location>
        <begin position="8"/>
        <end position="134"/>
    </location>
</feature>
<dbReference type="SUPFAM" id="SSF69055">
    <property type="entry name" value="1-deoxy-D-xylulose-5-phosphate reductoisomerase, C-terminal domain"/>
    <property type="match status" value="1"/>
</dbReference>
<dbReference type="PANTHER" id="PTHR30525:SF0">
    <property type="entry name" value="1-DEOXY-D-XYLULOSE 5-PHOSPHATE REDUCTOISOMERASE, CHLOROPLASTIC"/>
    <property type="match status" value="1"/>
</dbReference>
<dbReference type="Pfam" id="PF02670">
    <property type="entry name" value="DXP_reductoisom"/>
    <property type="match status" value="1"/>
</dbReference>
<dbReference type="Pfam" id="PF13288">
    <property type="entry name" value="DXPR_C"/>
    <property type="match status" value="1"/>
</dbReference>
<feature type="binding site" evidence="9">
    <location>
        <position position="207"/>
    </location>
    <ligand>
        <name>NADPH</name>
        <dbReference type="ChEBI" id="CHEBI:57783"/>
    </ligand>
</feature>
<evidence type="ECO:0000256" key="1">
    <source>
        <dbReference type="ARBA" id="ARBA00005094"/>
    </source>
</evidence>
<dbReference type="InterPro" id="IPR036169">
    <property type="entry name" value="DXPR_C_sf"/>
</dbReference>
<dbReference type="Gene3D" id="3.40.50.720">
    <property type="entry name" value="NAD(P)-binding Rossmann-like Domain"/>
    <property type="match status" value="1"/>
</dbReference>
<comment type="catalytic activity">
    <reaction evidence="8">
        <text>2-C-methyl-D-erythritol 4-phosphate + NADP(+) = 1-deoxy-D-xylulose 5-phosphate + NADPH + H(+)</text>
        <dbReference type="Rhea" id="RHEA:13717"/>
        <dbReference type="ChEBI" id="CHEBI:15378"/>
        <dbReference type="ChEBI" id="CHEBI:57783"/>
        <dbReference type="ChEBI" id="CHEBI:57792"/>
        <dbReference type="ChEBI" id="CHEBI:58262"/>
        <dbReference type="ChEBI" id="CHEBI:58349"/>
        <dbReference type="EC" id="1.1.1.267"/>
    </reaction>
    <physiologicalReaction direction="right-to-left" evidence="8">
        <dbReference type="Rhea" id="RHEA:13719"/>
    </physiologicalReaction>
</comment>
<evidence type="ECO:0000256" key="4">
    <source>
        <dbReference type="ARBA" id="ARBA00022857"/>
    </source>
</evidence>
<name>A0A1M3KXB1_9BACT</name>
<dbReference type="Gene3D" id="1.10.1740.10">
    <property type="match status" value="1"/>
</dbReference>
<dbReference type="GO" id="GO:0030145">
    <property type="term" value="F:manganese ion binding"/>
    <property type="evidence" value="ECO:0007669"/>
    <property type="project" value="TreeGrafter"/>
</dbReference>
<comment type="function">
    <text evidence="9">Catalyzes the NADPH-dependent rearrangement and reduction of 1-deoxy-D-xylulose-5-phosphate (DXP) to 2-C-methyl-D-erythritol 4-phosphate (MEP).</text>
</comment>
<feature type="domain" description="1-deoxy-D-xylulose 5-phosphate reductoisomerase C-terminal" evidence="11">
    <location>
        <begin position="148"/>
        <end position="231"/>
    </location>
</feature>
<dbReference type="NCBIfam" id="NF009114">
    <property type="entry name" value="PRK12464.1"/>
    <property type="match status" value="1"/>
</dbReference>
<feature type="binding site" evidence="9">
    <location>
        <position position="214"/>
    </location>
    <ligand>
        <name>1-deoxy-D-xylulose 5-phosphate</name>
        <dbReference type="ChEBI" id="CHEBI:57792"/>
    </ligand>
</feature>
<dbReference type="FunFam" id="3.40.50.720:FF:000045">
    <property type="entry name" value="1-deoxy-D-xylulose 5-phosphate reductoisomerase"/>
    <property type="match status" value="1"/>
</dbReference>
<feature type="binding site" evidence="9">
    <location>
        <position position="127"/>
    </location>
    <ligand>
        <name>1-deoxy-D-xylulose 5-phosphate</name>
        <dbReference type="ChEBI" id="CHEBI:57792"/>
    </ligand>
</feature>
<dbReference type="AlphaFoldDB" id="A0A1M3KXB1"/>
<evidence type="ECO:0000256" key="6">
    <source>
        <dbReference type="ARBA" id="ARBA00023211"/>
    </source>
</evidence>
<dbReference type="GO" id="GO:0051484">
    <property type="term" value="P:isopentenyl diphosphate biosynthetic process, methylerythritol 4-phosphate pathway involved in terpenoid biosynthetic process"/>
    <property type="evidence" value="ECO:0007669"/>
    <property type="project" value="UniProtKB-ARBA"/>
</dbReference>
<sequence>MSGSPRTITILGSTGSIGSQTLDILTRRGDDFRLNFITCNTRVDDLIAQVRRHEPRGVAIRDEEAWRSFRMQCPEFRGPVLLGEEGLCEAAAHSDNDIVMSAMVGFSGVVPTMAAIRTGVVIGLANKETLVSAGDVMTAAAREHGATLIAVDSEHSAILQCMAGERIADIEKFIITASGGPFRTFTHEQLADVTAEQALRHPNWTMGAKITIDSATLMNKGFEVIEARWLFDLAPEHIDVVIHPQSIIHSMVQFVDGSVKAQMGLPTMLVPIQYALTYPVRMPLDIPRMDLAAMSTLTFERPDVDRFPCLRIAYDVLKEGGTAACVANAANEIAVAAFLEGRCSFTGIASLIERTLADMESVAHPSLDDVVAVDAEARRRARIFLNI</sequence>
<dbReference type="Proteomes" id="UP000184233">
    <property type="component" value="Unassembled WGS sequence"/>
</dbReference>
<dbReference type="GO" id="GO:0070402">
    <property type="term" value="F:NADPH binding"/>
    <property type="evidence" value="ECO:0007669"/>
    <property type="project" value="InterPro"/>
</dbReference>
<feature type="binding site" evidence="9">
    <location>
        <position position="153"/>
    </location>
    <ligand>
        <name>1-deoxy-D-xylulose 5-phosphate</name>
        <dbReference type="ChEBI" id="CHEBI:57792"/>
    </ligand>
</feature>
<keyword evidence="3 9" id="KW-0479">Metal-binding</keyword>